<reference evidence="2" key="1">
    <citation type="submission" date="2021-05" db="EMBL/GenBank/DDBJ databases">
        <authorList>
            <person name="Alioto T."/>
            <person name="Alioto T."/>
            <person name="Gomez Garrido J."/>
        </authorList>
    </citation>
    <scope>NUCLEOTIDE SEQUENCE</scope>
</reference>
<dbReference type="AlphaFoldDB" id="A0A8D8VA51"/>
<evidence type="ECO:0000313" key="2">
    <source>
        <dbReference type="EMBL" id="CAG6719062.1"/>
    </source>
</evidence>
<protein>
    <submittedName>
        <fullName evidence="2">Uncharacterized protein</fullName>
    </submittedName>
</protein>
<feature type="chain" id="PRO_5034154905" evidence="1">
    <location>
        <begin position="23"/>
        <end position="147"/>
    </location>
</feature>
<feature type="signal peptide" evidence="1">
    <location>
        <begin position="1"/>
        <end position="22"/>
    </location>
</feature>
<proteinExistence type="predicted"/>
<accession>A0A8D8VA51</accession>
<sequence>MPMLKCIHCIRYLLYFPCPVLAHILSIQKRAVWMAVSFACKRTCSVQVICPLEECKQVNVPGLAVCHNVCPRQQVTCPIFPGLFCTWPLQLASGSKSSTLDKEGCFQGRVLLEALDDGGESLSTWIGECFLVDLGGELILRENFSLI</sequence>
<dbReference type="EMBL" id="HBUF01358234">
    <property type="protein sequence ID" value="CAG6719062.1"/>
    <property type="molecule type" value="Transcribed_RNA"/>
</dbReference>
<keyword evidence="1" id="KW-0732">Signal</keyword>
<organism evidence="2">
    <name type="scientific">Cacopsylla melanoneura</name>
    <dbReference type="NCBI Taxonomy" id="428564"/>
    <lineage>
        <taxon>Eukaryota</taxon>
        <taxon>Metazoa</taxon>
        <taxon>Ecdysozoa</taxon>
        <taxon>Arthropoda</taxon>
        <taxon>Hexapoda</taxon>
        <taxon>Insecta</taxon>
        <taxon>Pterygota</taxon>
        <taxon>Neoptera</taxon>
        <taxon>Paraneoptera</taxon>
        <taxon>Hemiptera</taxon>
        <taxon>Sternorrhyncha</taxon>
        <taxon>Psylloidea</taxon>
        <taxon>Psyllidae</taxon>
        <taxon>Psyllinae</taxon>
        <taxon>Cacopsylla</taxon>
    </lineage>
</organism>
<evidence type="ECO:0000256" key="1">
    <source>
        <dbReference type="SAM" id="SignalP"/>
    </source>
</evidence>
<name>A0A8D8VA51_9HEMI</name>